<keyword evidence="1" id="KW-0472">Membrane</keyword>
<name>X1K842_9ZZZZ</name>
<evidence type="ECO:0000256" key="1">
    <source>
        <dbReference type="SAM" id="Phobius"/>
    </source>
</evidence>
<comment type="caution">
    <text evidence="2">The sequence shown here is derived from an EMBL/GenBank/DDBJ whole genome shotgun (WGS) entry which is preliminary data.</text>
</comment>
<gene>
    <name evidence="2" type="ORF">S06H3_19006</name>
</gene>
<organism evidence="2">
    <name type="scientific">marine sediment metagenome</name>
    <dbReference type="NCBI Taxonomy" id="412755"/>
    <lineage>
        <taxon>unclassified sequences</taxon>
        <taxon>metagenomes</taxon>
        <taxon>ecological metagenomes</taxon>
    </lineage>
</organism>
<keyword evidence="1" id="KW-0812">Transmembrane</keyword>
<dbReference type="EMBL" id="BARV01009679">
    <property type="protein sequence ID" value="GAI03192.1"/>
    <property type="molecule type" value="Genomic_DNA"/>
</dbReference>
<proteinExistence type="predicted"/>
<feature type="transmembrane region" description="Helical" evidence="1">
    <location>
        <begin position="20"/>
        <end position="37"/>
    </location>
</feature>
<evidence type="ECO:0000313" key="2">
    <source>
        <dbReference type="EMBL" id="GAI03192.1"/>
    </source>
</evidence>
<sequence>MDLLMKVLSLFTLSGFAELTVGNIIMLIVGGVLLYFAI</sequence>
<protein>
    <submittedName>
        <fullName evidence="2">Uncharacterized protein</fullName>
    </submittedName>
</protein>
<reference evidence="2" key="1">
    <citation type="journal article" date="2014" name="Front. Microbiol.">
        <title>High frequency of phylogenetically diverse reductive dehalogenase-homologous genes in deep subseafloor sedimentary metagenomes.</title>
        <authorList>
            <person name="Kawai M."/>
            <person name="Futagami T."/>
            <person name="Toyoda A."/>
            <person name="Takaki Y."/>
            <person name="Nishi S."/>
            <person name="Hori S."/>
            <person name="Arai W."/>
            <person name="Tsubouchi T."/>
            <person name="Morono Y."/>
            <person name="Uchiyama I."/>
            <person name="Ito T."/>
            <person name="Fujiyama A."/>
            <person name="Inagaki F."/>
            <person name="Takami H."/>
        </authorList>
    </citation>
    <scope>NUCLEOTIDE SEQUENCE</scope>
    <source>
        <strain evidence="2">Expedition CK06-06</strain>
    </source>
</reference>
<feature type="non-terminal residue" evidence="2">
    <location>
        <position position="38"/>
    </location>
</feature>
<accession>X1K842</accession>
<keyword evidence="1" id="KW-1133">Transmembrane helix</keyword>
<dbReference type="AlphaFoldDB" id="X1K842"/>